<dbReference type="CDD" id="cd10229">
    <property type="entry name" value="ASKHA_NBD_HSP70_HSPA12"/>
    <property type="match status" value="1"/>
</dbReference>
<proteinExistence type="predicted"/>
<gene>
    <name evidence="2" type="ORF">BDA99DRAFT_569640</name>
</gene>
<keyword evidence="3" id="KW-1185">Reference proteome</keyword>
<dbReference type="AlphaFoldDB" id="A0AAD5K6U9"/>
<dbReference type="Proteomes" id="UP001209540">
    <property type="component" value="Unassembled WGS sequence"/>
</dbReference>
<feature type="region of interest" description="Disordered" evidence="1">
    <location>
        <begin position="1"/>
        <end position="26"/>
    </location>
</feature>
<dbReference type="EMBL" id="JAIXMP010000006">
    <property type="protein sequence ID" value="KAI9271876.1"/>
    <property type="molecule type" value="Genomic_DNA"/>
</dbReference>
<dbReference type="Gene3D" id="3.30.420.40">
    <property type="match status" value="1"/>
</dbReference>
<sequence length="611" mass="69380">MTGSNPQPPTLVNPQPHSPGNPQPTHQPVEYKVVIAYDFGTTYSGAAYAFTHSTPTEVFDIQKWPQKGGNYYPKVPTLSVYPRLNEKHQSETPKRPVLSGWGHGAKKTMLKPGATKHNVLLSRFKLHLDESLKRPPLENGITPVHAVTDYLAALHQHTLQELSRSFAKNYHPDTFRYCLTVPAVWSDKAKNSMRQVAIQAGLVSPSDPPDRLVLVSEPEAAAIYCEETMSEEIHLKDNDRIMICDAGGGTVDLIVFQVNFTNDLKDGNLWGGNRRELKEVTKGIGESCGSVFLDDRFYTLLQQKLGDEAMNKMNQRELNGVLNQFIDNVKPDFDGVSDHFIELPRSIKLNDLPETVLEDDINGYLDEGMLKLSAQELTEQVFNPVIDQVLSLIDRQYQQIPDGRLDYLFLVGGFGSSKYLYQKVQNAFQPRKINQVLNPEERAALAVVRGAAYFGVHSQTIVSRVSRRTYGINILKPFEKNIDPLSKRLVQPDGTIRCKDRFSTFVKKSDELSVDHCIEEKYFVYYTPDKIVTIVLYATENDNAPRYCDESGVHRIANISIPFPDMPYMKRNERLWFTVRMFFGRTEIRMEAEFSTGQKYDVNCDFHADLK</sequence>
<name>A0AAD5K6U9_9FUNG</name>
<reference evidence="2" key="2">
    <citation type="submission" date="2023-02" db="EMBL/GenBank/DDBJ databases">
        <authorList>
            <consortium name="DOE Joint Genome Institute"/>
            <person name="Mondo S.J."/>
            <person name="Chang Y."/>
            <person name="Wang Y."/>
            <person name="Ahrendt S."/>
            <person name="Andreopoulos W."/>
            <person name="Barry K."/>
            <person name="Beard J."/>
            <person name="Benny G.L."/>
            <person name="Blankenship S."/>
            <person name="Bonito G."/>
            <person name="Cuomo C."/>
            <person name="Desiro A."/>
            <person name="Gervers K.A."/>
            <person name="Hundley H."/>
            <person name="Kuo A."/>
            <person name="LaButti K."/>
            <person name="Lang B.F."/>
            <person name="Lipzen A."/>
            <person name="O'Donnell K."/>
            <person name="Pangilinan J."/>
            <person name="Reynolds N."/>
            <person name="Sandor L."/>
            <person name="Smith M.W."/>
            <person name="Tsang A."/>
            <person name="Grigoriev I.V."/>
            <person name="Stajich J.E."/>
            <person name="Spatafora J.W."/>
        </authorList>
    </citation>
    <scope>NUCLEOTIDE SEQUENCE</scope>
    <source>
        <strain evidence="2">RSA 2281</strain>
    </source>
</reference>
<dbReference type="SUPFAM" id="SSF53067">
    <property type="entry name" value="Actin-like ATPase domain"/>
    <property type="match status" value="2"/>
</dbReference>
<dbReference type="InterPro" id="IPR043129">
    <property type="entry name" value="ATPase_NBD"/>
</dbReference>
<protein>
    <submittedName>
        <fullName evidence="2">Uncharacterized protein</fullName>
    </submittedName>
</protein>
<evidence type="ECO:0000256" key="1">
    <source>
        <dbReference type="SAM" id="MobiDB-lite"/>
    </source>
</evidence>
<dbReference type="PANTHER" id="PTHR14187">
    <property type="entry name" value="ALPHA KINASE/ELONGATION FACTOR 2 KINASE"/>
    <property type="match status" value="1"/>
</dbReference>
<reference evidence="2" key="1">
    <citation type="journal article" date="2022" name="IScience">
        <title>Evolution of zygomycete secretomes and the origins of terrestrial fungal ecologies.</title>
        <authorList>
            <person name="Chang Y."/>
            <person name="Wang Y."/>
            <person name="Mondo S."/>
            <person name="Ahrendt S."/>
            <person name="Andreopoulos W."/>
            <person name="Barry K."/>
            <person name="Beard J."/>
            <person name="Benny G.L."/>
            <person name="Blankenship S."/>
            <person name="Bonito G."/>
            <person name="Cuomo C."/>
            <person name="Desiro A."/>
            <person name="Gervers K.A."/>
            <person name="Hundley H."/>
            <person name="Kuo A."/>
            <person name="LaButti K."/>
            <person name="Lang B.F."/>
            <person name="Lipzen A."/>
            <person name="O'Donnell K."/>
            <person name="Pangilinan J."/>
            <person name="Reynolds N."/>
            <person name="Sandor L."/>
            <person name="Smith M.E."/>
            <person name="Tsang A."/>
            <person name="Grigoriev I.V."/>
            <person name="Stajich J.E."/>
            <person name="Spatafora J.W."/>
        </authorList>
    </citation>
    <scope>NUCLEOTIDE SEQUENCE</scope>
    <source>
        <strain evidence="2">RSA 2281</strain>
    </source>
</reference>
<evidence type="ECO:0000313" key="2">
    <source>
        <dbReference type="EMBL" id="KAI9271876.1"/>
    </source>
</evidence>
<comment type="caution">
    <text evidence="2">The sequence shown here is derived from an EMBL/GenBank/DDBJ whole genome shotgun (WGS) entry which is preliminary data.</text>
</comment>
<accession>A0AAD5K6U9</accession>
<organism evidence="2 3">
    <name type="scientific">Phascolomyces articulosus</name>
    <dbReference type="NCBI Taxonomy" id="60185"/>
    <lineage>
        <taxon>Eukaryota</taxon>
        <taxon>Fungi</taxon>
        <taxon>Fungi incertae sedis</taxon>
        <taxon>Mucoromycota</taxon>
        <taxon>Mucoromycotina</taxon>
        <taxon>Mucoromycetes</taxon>
        <taxon>Mucorales</taxon>
        <taxon>Lichtheimiaceae</taxon>
        <taxon>Phascolomyces</taxon>
    </lineage>
</organism>
<dbReference type="PANTHER" id="PTHR14187:SF5">
    <property type="entry name" value="HEAT SHOCK 70 KDA PROTEIN 12A"/>
    <property type="match status" value="1"/>
</dbReference>
<evidence type="ECO:0000313" key="3">
    <source>
        <dbReference type="Proteomes" id="UP001209540"/>
    </source>
</evidence>
<feature type="compositionally biased region" description="Pro residues" evidence="1">
    <location>
        <begin position="1"/>
        <end position="22"/>
    </location>
</feature>